<proteinExistence type="inferred from homology"/>
<dbReference type="RefSeq" id="WP_344147481.1">
    <property type="nucleotide sequence ID" value="NZ_BAAAQR010000001.1"/>
</dbReference>
<comment type="similarity">
    <text evidence="3">Belongs to the gas vesicle GvpF/GvpL family.</text>
</comment>
<keyword evidence="5" id="KW-1185">Reference proteome</keyword>
<name>A0ABN2Z8R2_9ACTN</name>
<dbReference type="PANTHER" id="PTHR36852:SF1">
    <property type="entry name" value="PROTEIN GVPL 2"/>
    <property type="match status" value="1"/>
</dbReference>
<comment type="subcellular location">
    <subcellularLocation>
        <location evidence="2">Gas vesicle</location>
    </subcellularLocation>
</comment>
<reference evidence="4 5" key="1">
    <citation type="journal article" date="2019" name="Int. J. Syst. Evol. Microbiol.">
        <title>The Global Catalogue of Microorganisms (GCM) 10K type strain sequencing project: providing services to taxonomists for standard genome sequencing and annotation.</title>
        <authorList>
            <consortium name="The Broad Institute Genomics Platform"/>
            <consortium name="The Broad Institute Genome Sequencing Center for Infectious Disease"/>
            <person name="Wu L."/>
            <person name="Ma J."/>
        </authorList>
    </citation>
    <scope>NUCLEOTIDE SEQUENCE [LARGE SCALE GENOMIC DNA]</scope>
    <source>
        <strain evidence="4 5">JCM 16022</strain>
    </source>
</reference>
<organism evidence="4 5">
    <name type="scientific">Nocardioides koreensis</name>
    <dbReference type="NCBI Taxonomy" id="433651"/>
    <lineage>
        <taxon>Bacteria</taxon>
        <taxon>Bacillati</taxon>
        <taxon>Actinomycetota</taxon>
        <taxon>Actinomycetes</taxon>
        <taxon>Propionibacteriales</taxon>
        <taxon>Nocardioidaceae</taxon>
        <taxon>Nocardioides</taxon>
    </lineage>
</organism>
<dbReference type="InterPro" id="IPR009430">
    <property type="entry name" value="GvpL/GvpF"/>
</dbReference>
<evidence type="ECO:0000313" key="5">
    <source>
        <dbReference type="Proteomes" id="UP001501771"/>
    </source>
</evidence>
<protein>
    <submittedName>
        <fullName evidence="4">GvpL/GvpF family gas vesicle protein</fullName>
    </submittedName>
</protein>
<dbReference type="EMBL" id="BAAAQR010000001">
    <property type="protein sequence ID" value="GAA2138474.1"/>
    <property type="molecule type" value="Genomic_DNA"/>
</dbReference>
<evidence type="ECO:0000313" key="4">
    <source>
        <dbReference type="EMBL" id="GAA2138474.1"/>
    </source>
</evidence>
<dbReference type="PANTHER" id="PTHR36852">
    <property type="entry name" value="PROTEIN GVPL 2"/>
    <property type="match status" value="1"/>
</dbReference>
<gene>
    <name evidence="4" type="ORF">GCM10009844_06530</name>
</gene>
<evidence type="ECO:0000256" key="2">
    <source>
        <dbReference type="ARBA" id="ARBA00035108"/>
    </source>
</evidence>
<evidence type="ECO:0000256" key="3">
    <source>
        <dbReference type="ARBA" id="ARBA00035643"/>
    </source>
</evidence>
<sequence length="254" mass="27498">MTETGRYLYAIARGLDPQVLADVPALAGGQLEVVEHRGLAAVVSDVDLEEYGEEGLRRNLENLPWLEEVARGHDAVVQATATRAPTAPLRLATICLDDDGVRERLDAWHDALEEVLDRVEGRMEWSVKVFARPRPVPAAADSPPAAVSGAAYLQRKKAETQARQAEESSAVAVADEVHASLAARSVAGRRLAPQDPRLTGRAEQMLHNGAYLVEAEEGDAFATLVDELATAHPDVVVECRGPWPPYSFATLEQP</sequence>
<dbReference type="Proteomes" id="UP001501771">
    <property type="component" value="Unassembled WGS sequence"/>
</dbReference>
<dbReference type="Pfam" id="PF06386">
    <property type="entry name" value="GvpL_GvpF"/>
    <property type="match status" value="1"/>
</dbReference>
<evidence type="ECO:0000256" key="1">
    <source>
        <dbReference type="ARBA" id="ARBA00022987"/>
    </source>
</evidence>
<keyword evidence="1" id="KW-0304">Gas vesicle</keyword>
<comment type="caution">
    <text evidence="4">The sequence shown here is derived from an EMBL/GenBank/DDBJ whole genome shotgun (WGS) entry which is preliminary data.</text>
</comment>
<accession>A0ABN2Z8R2</accession>